<evidence type="ECO:0000313" key="4">
    <source>
        <dbReference type="Proteomes" id="UP000011715"/>
    </source>
</evidence>
<evidence type="ECO:0000313" key="2">
    <source>
        <dbReference type="EMBL" id="KLU82145.1"/>
    </source>
</evidence>
<keyword evidence="4" id="KW-1185">Reference proteome</keyword>
<feature type="region of interest" description="Disordered" evidence="1">
    <location>
        <begin position="167"/>
        <end position="204"/>
    </location>
</feature>
<reference evidence="4" key="2">
    <citation type="submission" date="2010-05" db="EMBL/GenBank/DDBJ databases">
        <title>The genome sequence of Magnaporthe poae strain ATCC 64411.</title>
        <authorList>
            <person name="Ma L.-J."/>
            <person name="Dead R."/>
            <person name="Young S."/>
            <person name="Zeng Q."/>
            <person name="Koehrsen M."/>
            <person name="Alvarado L."/>
            <person name="Berlin A."/>
            <person name="Chapman S.B."/>
            <person name="Chen Z."/>
            <person name="Freedman E."/>
            <person name="Gellesch M."/>
            <person name="Goldberg J."/>
            <person name="Griggs A."/>
            <person name="Gujja S."/>
            <person name="Heilman E.R."/>
            <person name="Heiman D."/>
            <person name="Hepburn T."/>
            <person name="Howarth C."/>
            <person name="Jen D."/>
            <person name="Larson L."/>
            <person name="Mehta T."/>
            <person name="Neiman D."/>
            <person name="Pearson M."/>
            <person name="Roberts A."/>
            <person name="Saif S."/>
            <person name="Shea T."/>
            <person name="Shenoy N."/>
            <person name="Sisk P."/>
            <person name="Stolte C."/>
            <person name="Sykes S."/>
            <person name="Walk T."/>
            <person name="White J."/>
            <person name="Yandava C."/>
            <person name="Haas B."/>
            <person name="Nusbaum C."/>
            <person name="Birren B."/>
        </authorList>
    </citation>
    <scope>NUCLEOTIDE SEQUENCE [LARGE SCALE GENOMIC DNA]</scope>
    <source>
        <strain evidence="4">ATCC 64411 / 73-15</strain>
    </source>
</reference>
<evidence type="ECO:0008006" key="5">
    <source>
        <dbReference type="Google" id="ProtNLM"/>
    </source>
</evidence>
<evidence type="ECO:0000256" key="1">
    <source>
        <dbReference type="SAM" id="MobiDB-lite"/>
    </source>
</evidence>
<gene>
    <name evidence="2" type="ORF">MAPG_01222</name>
</gene>
<dbReference type="eggNOG" id="ENOG502S9SQ">
    <property type="taxonomic scope" value="Eukaryota"/>
</dbReference>
<dbReference type="PANTHER" id="PTHR38167">
    <property type="entry name" value="C2H2-TYPE DOMAIN-CONTAINING PROTEIN"/>
    <property type="match status" value="1"/>
</dbReference>
<accession>A0A0C4DN48</accession>
<reference evidence="2" key="3">
    <citation type="submission" date="2011-03" db="EMBL/GenBank/DDBJ databases">
        <title>Annotation of Magnaporthe poae ATCC 64411.</title>
        <authorList>
            <person name="Ma L.-J."/>
            <person name="Dead R."/>
            <person name="Young S.K."/>
            <person name="Zeng Q."/>
            <person name="Gargeya S."/>
            <person name="Fitzgerald M."/>
            <person name="Haas B."/>
            <person name="Abouelleil A."/>
            <person name="Alvarado L."/>
            <person name="Arachchi H.M."/>
            <person name="Berlin A."/>
            <person name="Brown A."/>
            <person name="Chapman S.B."/>
            <person name="Chen Z."/>
            <person name="Dunbar C."/>
            <person name="Freedman E."/>
            <person name="Gearin G."/>
            <person name="Gellesch M."/>
            <person name="Goldberg J."/>
            <person name="Griggs A."/>
            <person name="Gujja S."/>
            <person name="Heiman D."/>
            <person name="Howarth C."/>
            <person name="Larson L."/>
            <person name="Lui A."/>
            <person name="MacDonald P.J.P."/>
            <person name="Mehta T."/>
            <person name="Montmayeur A."/>
            <person name="Murphy C."/>
            <person name="Neiman D."/>
            <person name="Pearson M."/>
            <person name="Priest M."/>
            <person name="Roberts A."/>
            <person name="Saif S."/>
            <person name="Shea T."/>
            <person name="Shenoy N."/>
            <person name="Sisk P."/>
            <person name="Stolte C."/>
            <person name="Sykes S."/>
            <person name="Yandava C."/>
            <person name="Wortman J."/>
            <person name="Nusbaum C."/>
            <person name="Birren B."/>
        </authorList>
    </citation>
    <scope>NUCLEOTIDE SEQUENCE</scope>
    <source>
        <strain evidence="2">ATCC 64411</strain>
    </source>
</reference>
<dbReference type="EnsemblFungi" id="MAPG_01222T0">
    <property type="protein sequence ID" value="MAPG_01222T0"/>
    <property type="gene ID" value="MAPG_01222"/>
</dbReference>
<dbReference type="STRING" id="644358.A0A0C4DN48"/>
<organism evidence="3 4">
    <name type="scientific">Magnaporthiopsis poae (strain ATCC 64411 / 73-15)</name>
    <name type="common">Kentucky bluegrass fungus</name>
    <name type="synonym">Magnaporthe poae</name>
    <dbReference type="NCBI Taxonomy" id="644358"/>
    <lineage>
        <taxon>Eukaryota</taxon>
        <taxon>Fungi</taxon>
        <taxon>Dikarya</taxon>
        <taxon>Ascomycota</taxon>
        <taxon>Pezizomycotina</taxon>
        <taxon>Sordariomycetes</taxon>
        <taxon>Sordariomycetidae</taxon>
        <taxon>Magnaporthales</taxon>
        <taxon>Magnaporthaceae</taxon>
        <taxon>Magnaporthiopsis</taxon>
    </lineage>
</organism>
<reference evidence="3" key="5">
    <citation type="submission" date="2015-06" db="UniProtKB">
        <authorList>
            <consortium name="EnsemblFungi"/>
        </authorList>
    </citation>
    <scope>IDENTIFICATION</scope>
    <source>
        <strain evidence="3">ATCC 64411</strain>
    </source>
</reference>
<dbReference type="VEuPathDB" id="FungiDB:MAPG_01222"/>
<sequence length="285" mass="31089">MDRIKALPRGVAHTVLLAICNEPSTLARAIDLVDLLQAPQSPAEEYDEDEVEIVGVAPMPNRKRKTPPSASVAAAADLFNCERCERPFFASRNRHDACKYHEGELEPDLECGLWDEHTMDPSAWGPIDTPENIQEHPEGFYWDCCGKRADDAGCQIDYHVSTEFSESGGVKRSRLDGGVDGGQGAYAKDAIDVRDDGDDDDEDDDSVVEVAAPLVTIDDDIDEDPPEELEDEVEFEAAVGNGQSVVGAAVYQEVKTVVAASDNGFQEPYRGLQAKSEPITHAQKL</sequence>
<protein>
    <recommendedName>
        <fullName evidence="5">C2H2-type domain-containing protein</fullName>
    </recommendedName>
</protein>
<dbReference type="EMBL" id="ADBL01000285">
    <property type="status" value="NOT_ANNOTATED_CDS"/>
    <property type="molecule type" value="Genomic_DNA"/>
</dbReference>
<dbReference type="OrthoDB" id="5422613at2759"/>
<name>A0A0C4DN48_MAGP6</name>
<proteinExistence type="predicted"/>
<reference evidence="2" key="1">
    <citation type="submission" date="2010-05" db="EMBL/GenBank/DDBJ databases">
        <title>The Genome Sequence of Magnaporthe poae strain ATCC 64411.</title>
        <authorList>
            <consortium name="The Broad Institute Genome Sequencing Platform"/>
            <consortium name="Broad Institute Genome Sequencing Center for Infectious Disease"/>
            <person name="Ma L.-J."/>
            <person name="Dead R."/>
            <person name="Young S."/>
            <person name="Zeng Q."/>
            <person name="Koehrsen M."/>
            <person name="Alvarado L."/>
            <person name="Berlin A."/>
            <person name="Chapman S.B."/>
            <person name="Chen Z."/>
            <person name="Freedman E."/>
            <person name="Gellesch M."/>
            <person name="Goldberg J."/>
            <person name="Griggs A."/>
            <person name="Gujja S."/>
            <person name="Heilman E.R."/>
            <person name="Heiman D."/>
            <person name="Hepburn T."/>
            <person name="Howarth C."/>
            <person name="Jen D."/>
            <person name="Larson L."/>
            <person name="Mehta T."/>
            <person name="Neiman D."/>
            <person name="Pearson M."/>
            <person name="Roberts A."/>
            <person name="Saif S."/>
            <person name="Shea T."/>
            <person name="Shenoy N."/>
            <person name="Sisk P."/>
            <person name="Stolte C."/>
            <person name="Sykes S."/>
            <person name="Walk T."/>
            <person name="White J."/>
            <person name="Yandava C."/>
            <person name="Haas B."/>
            <person name="Nusbaum C."/>
            <person name="Birren B."/>
        </authorList>
    </citation>
    <scope>NUCLEOTIDE SEQUENCE</scope>
    <source>
        <strain evidence="2">ATCC 64411</strain>
    </source>
</reference>
<reference evidence="3" key="4">
    <citation type="journal article" date="2015" name="G3 (Bethesda)">
        <title>Genome sequences of three phytopathogenic species of the Magnaporthaceae family of fungi.</title>
        <authorList>
            <person name="Okagaki L.H."/>
            <person name="Nunes C.C."/>
            <person name="Sailsbery J."/>
            <person name="Clay B."/>
            <person name="Brown D."/>
            <person name="John T."/>
            <person name="Oh Y."/>
            <person name="Young N."/>
            <person name="Fitzgerald M."/>
            <person name="Haas B.J."/>
            <person name="Zeng Q."/>
            <person name="Young S."/>
            <person name="Adiconis X."/>
            <person name="Fan L."/>
            <person name="Levin J.Z."/>
            <person name="Mitchell T.K."/>
            <person name="Okubara P.A."/>
            <person name="Farman M.L."/>
            <person name="Kohn L.M."/>
            <person name="Birren B."/>
            <person name="Ma L.-J."/>
            <person name="Dean R.A."/>
        </authorList>
    </citation>
    <scope>NUCLEOTIDE SEQUENCE</scope>
    <source>
        <strain evidence="3">ATCC 64411 / 73-15</strain>
    </source>
</reference>
<feature type="compositionally biased region" description="Acidic residues" evidence="1">
    <location>
        <begin position="195"/>
        <end position="204"/>
    </location>
</feature>
<evidence type="ECO:0000313" key="3">
    <source>
        <dbReference type="EnsemblFungi" id="MAPG_01222T0"/>
    </source>
</evidence>
<dbReference type="EMBL" id="GL876966">
    <property type="protein sequence ID" value="KLU82145.1"/>
    <property type="molecule type" value="Genomic_DNA"/>
</dbReference>
<dbReference type="AlphaFoldDB" id="A0A0C4DN48"/>
<dbReference type="PANTHER" id="PTHR38167:SF1">
    <property type="entry name" value="C2H2-TYPE DOMAIN-CONTAINING PROTEIN"/>
    <property type="match status" value="1"/>
</dbReference>
<dbReference type="Proteomes" id="UP000011715">
    <property type="component" value="Unassembled WGS sequence"/>
</dbReference>